<gene>
    <name evidence="1" type="ORF">PO878_18770</name>
</gene>
<dbReference type="InterPro" id="IPR012349">
    <property type="entry name" value="Split_barrel_FMN-bd"/>
</dbReference>
<evidence type="ECO:0000313" key="1">
    <source>
        <dbReference type="EMBL" id="WCO66545.1"/>
    </source>
</evidence>
<dbReference type="Pfam" id="PF12900">
    <property type="entry name" value="Pyridox_ox_2"/>
    <property type="match status" value="1"/>
</dbReference>
<dbReference type="Gene3D" id="2.30.110.10">
    <property type="entry name" value="Electron Transport, Fmn-binding Protein, Chain A"/>
    <property type="match status" value="1"/>
</dbReference>
<keyword evidence="2" id="KW-1185">Reference proteome</keyword>
<dbReference type="AlphaFoldDB" id="A0AAE9Y4R9"/>
<sequence>MDARDTTLDRLGLEVLSPQECWDLLAAAPVGRLAFVDGGAPMVLPVTHRVVGRRVVFRSPAGGKLSAAVVAAPVAFEVDEWDADGRTGWSVVARGVAESSPDDVAALEGLGLDPWLDEARRATWVQVRVDEVTGRRLGPAGA</sequence>
<protein>
    <submittedName>
        <fullName evidence="1">Pyridoxamine 5'-phosphate oxidase family protein</fullName>
    </submittedName>
</protein>
<proteinExistence type="predicted"/>
<dbReference type="EMBL" id="CP116942">
    <property type="protein sequence ID" value="WCO66545.1"/>
    <property type="molecule type" value="Genomic_DNA"/>
</dbReference>
<dbReference type="Proteomes" id="UP001216390">
    <property type="component" value="Chromosome"/>
</dbReference>
<evidence type="ECO:0000313" key="2">
    <source>
        <dbReference type="Proteomes" id="UP001216390"/>
    </source>
</evidence>
<dbReference type="RefSeq" id="WP_272736068.1">
    <property type="nucleotide sequence ID" value="NZ_CP116942.1"/>
</dbReference>
<accession>A0AAE9Y4R9</accession>
<organism evidence="1 2">
    <name type="scientific">Iamia majanohamensis</name>
    <dbReference type="NCBI Taxonomy" id="467976"/>
    <lineage>
        <taxon>Bacteria</taxon>
        <taxon>Bacillati</taxon>
        <taxon>Actinomycetota</taxon>
        <taxon>Acidimicrobiia</taxon>
        <taxon>Acidimicrobiales</taxon>
        <taxon>Iamiaceae</taxon>
        <taxon>Iamia</taxon>
    </lineage>
</organism>
<name>A0AAE9Y4R9_9ACTN</name>
<reference evidence="1" key="1">
    <citation type="submission" date="2023-01" db="EMBL/GenBank/DDBJ databases">
        <title>The diversity of Class Acidimicrobiia in South China Sea sediment environments and the proposal of Iamia marina sp. nov., a novel species of the genus Iamia.</title>
        <authorList>
            <person name="He Y."/>
            <person name="Tian X."/>
        </authorList>
    </citation>
    <scope>NUCLEOTIDE SEQUENCE</scope>
    <source>
        <strain evidence="1">DSM 19957</strain>
    </source>
</reference>
<dbReference type="KEGG" id="ima:PO878_18770"/>
<dbReference type="SUPFAM" id="SSF50475">
    <property type="entry name" value="FMN-binding split barrel"/>
    <property type="match status" value="1"/>
</dbReference>
<dbReference type="InterPro" id="IPR024747">
    <property type="entry name" value="Pyridox_Oxase-rel"/>
</dbReference>